<evidence type="ECO:0000313" key="4">
    <source>
        <dbReference type="EMBL" id="MCV0324349.1"/>
    </source>
</evidence>
<dbReference type="Pfam" id="PF00571">
    <property type="entry name" value="CBS"/>
    <property type="match status" value="2"/>
</dbReference>
<gene>
    <name evidence="4" type="ORF">KYJ44_08460</name>
</gene>
<keyword evidence="2" id="KW-0129">CBS domain</keyword>
<dbReference type="InterPro" id="IPR051462">
    <property type="entry name" value="CBS_domain-containing"/>
</dbReference>
<sequence>MDVEARNRLLGEIAETLRGGRAPEPISVRELIGWFDALRRGTNVNWHVRRSLEQAGLVTVPDFESSHIDGRVQFALPQALEDQPEERLENNDLEPVVELAPQQGAAPVQFVGGAGVEPAYRVSRLLDPRLRLVTIGPDASLEEAVTLMLRHDYSQLPVMTNERDVRGVVSWDSIGPAMALGHPMPQFVRECMRPHVEVKETDSLFQVINRIIESSYVLVRNERRSISGILTTTDLSQQFQDLAEPFLLIGEIENHIRSLIDGRFTQEELAAVRNENDPNRVIESVADLTIGEHIRLIENPANWARLGLKADRAVFVRELDVVRQLRNDVMHFDSDRITDVERGSLRNFVQFIHELKDRQAPVLDR</sequence>
<proteinExistence type="predicted"/>
<keyword evidence="1" id="KW-0677">Repeat</keyword>
<keyword evidence="5" id="KW-1185">Reference proteome</keyword>
<dbReference type="Gene3D" id="3.10.580.10">
    <property type="entry name" value="CBS-domain"/>
    <property type="match status" value="1"/>
</dbReference>
<dbReference type="RefSeq" id="WP_106469634.1">
    <property type="nucleotide sequence ID" value="NZ_JAHWBK010000004.1"/>
</dbReference>
<evidence type="ECO:0000256" key="2">
    <source>
        <dbReference type="PROSITE-ProRule" id="PRU00703"/>
    </source>
</evidence>
<dbReference type="InterPro" id="IPR046342">
    <property type="entry name" value="CBS_dom_sf"/>
</dbReference>
<name>A0ABT2XEK4_9GAMM</name>
<evidence type="ECO:0000259" key="3">
    <source>
        <dbReference type="PROSITE" id="PS51371"/>
    </source>
</evidence>
<feature type="domain" description="CBS" evidence="3">
    <location>
        <begin position="126"/>
        <end position="184"/>
    </location>
</feature>
<dbReference type="Proteomes" id="UP001208054">
    <property type="component" value="Unassembled WGS sequence"/>
</dbReference>
<dbReference type="EMBL" id="JAHWBK010000004">
    <property type="protein sequence ID" value="MCV0324349.1"/>
    <property type="molecule type" value="Genomic_DNA"/>
</dbReference>
<dbReference type="SMART" id="SM00116">
    <property type="entry name" value="CBS"/>
    <property type="match status" value="2"/>
</dbReference>
<dbReference type="PANTHER" id="PTHR48108">
    <property type="entry name" value="CBS DOMAIN-CONTAINING PROTEIN CBSX2, CHLOROPLASTIC"/>
    <property type="match status" value="1"/>
</dbReference>
<comment type="caution">
    <text evidence="4">The sequence shown here is derived from an EMBL/GenBank/DDBJ whole genome shotgun (WGS) entry which is preliminary data.</text>
</comment>
<dbReference type="InterPro" id="IPR000644">
    <property type="entry name" value="CBS_dom"/>
</dbReference>
<organism evidence="4 5">
    <name type="scientific">Stenotrophomonas riyadhensis</name>
    <dbReference type="NCBI Taxonomy" id="2859893"/>
    <lineage>
        <taxon>Bacteria</taxon>
        <taxon>Pseudomonadati</taxon>
        <taxon>Pseudomonadota</taxon>
        <taxon>Gammaproteobacteria</taxon>
        <taxon>Lysobacterales</taxon>
        <taxon>Lysobacteraceae</taxon>
        <taxon>Stenotrophomonas</taxon>
    </lineage>
</organism>
<accession>A0ABT2XEK4</accession>
<reference evidence="4 5" key="1">
    <citation type="submission" date="2021-07" db="EMBL/GenBank/DDBJ databases">
        <title>Clinical implication of Pseudomonas aeruginosa: further insight on the antimicrobial resistance.</title>
        <authorList>
            <person name="Macori G."/>
            <person name="Fanning S."/>
            <person name="Alqahtani A."/>
        </authorList>
    </citation>
    <scope>NUCLEOTIDE SEQUENCE [LARGE SCALE GENOMIC DNA]</scope>
    <source>
        <strain evidence="4 5">CFS3442</strain>
    </source>
</reference>
<dbReference type="CDD" id="cd02205">
    <property type="entry name" value="CBS_pair_SF"/>
    <property type="match status" value="1"/>
</dbReference>
<evidence type="ECO:0000256" key="1">
    <source>
        <dbReference type="ARBA" id="ARBA00022737"/>
    </source>
</evidence>
<dbReference type="PROSITE" id="PS51371">
    <property type="entry name" value="CBS"/>
    <property type="match status" value="1"/>
</dbReference>
<dbReference type="SUPFAM" id="SSF54631">
    <property type="entry name" value="CBS-domain pair"/>
    <property type="match status" value="1"/>
</dbReference>
<dbReference type="PANTHER" id="PTHR48108:SF26">
    <property type="entry name" value="CBS DOMAIN-CONTAINING PROTEIN DDB_G0289609"/>
    <property type="match status" value="1"/>
</dbReference>
<evidence type="ECO:0000313" key="5">
    <source>
        <dbReference type="Proteomes" id="UP001208054"/>
    </source>
</evidence>
<protein>
    <submittedName>
        <fullName evidence="4">CBS domain-containing protein</fullName>
    </submittedName>
</protein>